<name>A0A1I5X7X0_HYMAR</name>
<keyword evidence="1" id="KW-1133">Transmembrane helix</keyword>
<proteinExistence type="predicted"/>
<keyword evidence="3" id="KW-0418">Kinase</keyword>
<evidence type="ECO:0000313" key="4">
    <source>
        <dbReference type="Proteomes" id="UP000199029"/>
    </source>
</evidence>
<keyword evidence="4" id="KW-1185">Reference proteome</keyword>
<keyword evidence="3" id="KW-0808">Transferase</keyword>
<dbReference type="AlphaFoldDB" id="A0A1I5X7X0"/>
<accession>A0A1I5X7X0</accession>
<feature type="transmembrane region" description="Helical" evidence="1">
    <location>
        <begin position="51"/>
        <end position="74"/>
    </location>
</feature>
<keyword evidence="1" id="KW-0472">Membrane</keyword>
<dbReference type="GO" id="GO:0000155">
    <property type="term" value="F:phosphorelay sensor kinase activity"/>
    <property type="evidence" value="ECO:0007669"/>
    <property type="project" value="InterPro"/>
</dbReference>
<dbReference type="EMBL" id="FOXS01000002">
    <property type="protein sequence ID" value="SFQ28075.1"/>
    <property type="molecule type" value="Genomic_DNA"/>
</dbReference>
<dbReference type="InterPro" id="IPR010559">
    <property type="entry name" value="Sig_transdc_His_kin_internal"/>
</dbReference>
<keyword evidence="1" id="KW-0812">Transmembrane</keyword>
<dbReference type="PANTHER" id="PTHR34220:SF7">
    <property type="entry name" value="SENSOR HISTIDINE KINASE YPDA"/>
    <property type="match status" value="1"/>
</dbReference>
<reference evidence="4" key="1">
    <citation type="submission" date="2016-10" db="EMBL/GenBank/DDBJ databases">
        <authorList>
            <person name="Varghese N."/>
            <person name="Submissions S."/>
        </authorList>
    </citation>
    <scope>NUCLEOTIDE SEQUENCE [LARGE SCALE GENOMIC DNA]</scope>
    <source>
        <strain evidence="4">OR362-8,ATCC BAA-1266,JCM 13504</strain>
    </source>
</reference>
<feature type="transmembrane region" description="Helical" evidence="1">
    <location>
        <begin position="20"/>
        <end position="39"/>
    </location>
</feature>
<feature type="transmembrane region" description="Helical" evidence="1">
    <location>
        <begin position="147"/>
        <end position="166"/>
    </location>
</feature>
<dbReference type="GO" id="GO:0016020">
    <property type="term" value="C:membrane"/>
    <property type="evidence" value="ECO:0007669"/>
    <property type="project" value="InterPro"/>
</dbReference>
<dbReference type="Pfam" id="PF06580">
    <property type="entry name" value="His_kinase"/>
    <property type="match status" value="1"/>
</dbReference>
<protein>
    <submittedName>
        <fullName evidence="3">Histidine kinase</fullName>
    </submittedName>
</protein>
<dbReference type="RefSeq" id="WP_177204655.1">
    <property type="nucleotide sequence ID" value="NZ_FOXS01000002.1"/>
</dbReference>
<dbReference type="InterPro" id="IPR050640">
    <property type="entry name" value="Bact_2-comp_sensor_kinase"/>
</dbReference>
<gene>
    <name evidence="3" type="ORF">SAMN04515668_1699</name>
</gene>
<dbReference type="Proteomes" id="UP000199029">
    <property type="component" value="Unassembled WGS sequence"/>
</dbReference>
<evidence type="ECO:0000259" key="2">
    <source>
        <dbReference type="Pfam" id="PF06580"/>
    </source>
</evidence>
<dbReference type="PANTHER" id="PTHR34220">
    <property type="entry name" value="SENSOR HISTIDINE KINASE YPDA"/>
    <property type="match status" value="1"/>
</dbReference>
<sequence length="370" mass="42044">MPEAPPLSTSYRPRLSNGAIAGLMQVLLWVLLAAFYFAWNNRPNFNFTTPVWPLVLLEMGFAVLLFNSLVYLIIPRWLLRGRYVLALAGGLLLLLTYQFWWYTGIQLITARLPVTSDLRVHLLDYYPEGPWKQLSSITGLVDLSKEVLATTLFPILVSFLAYALIVDRRRLALERNHLRLELSYLKAQLNPQFLFSTLNQLHGLTRTRDHRAGDVVLHLADLLRYTLYETDADRVPLARELEFLDDYLALERLRHPTASITHEVTGTAAWQQLAPLLLHPFYERLFAGLETVAAPVVITSTVYVGAEELTLVLTRELGPTSLLPYSTEAAVLAAQRRLQLQYAGRHDLQLQEASGTLRVHLRLQLTLHDG</sequence>
<dbReference type="STRING" id="1227077.SAMN04515668_1699"/>
<evidence type="ECO:0000313" key="3">
    <source>
        <dbReference type="EMBL" id="SFQ28075.1"/>
    </source>
</evidence>
<feature type="domain" description="Signal transduction histidine kinase internal region" evidence="2">
    <location>
        <begin position="181"/>
        <end position="256"/>
    </location>
</feature>
<evidence type="ECO:0000256" key="1">
    <source>
        <dbReference type="SAM" id="Phobius"/>
    </source>
</evidence>
<feature type="transmembrane region" description="Helical" evidence="1">
    <location>
        <begin position="83"/>
        <end position="102"/>
    </location>
</feature>
<organism evidence="3 4">
    <name type="scientific">Hymenobacter arizonensis</name>
    <name type="common">Siccationidurans arizonensis</name>
    <dbReference type="NCBI Taxonomy" id="1227077"/>
    <lineage>
        <taxon>Bacteria</taxon>
        <taxon>Pseudomonadati</taxon>
        <taxon>Bacteroidota</taxon>
        <taxon>Cytophagia</taxon>
        <taxon>Cytophagales</taxon>
        <taxon>Hymenobacteraceae</taxon>
        <taxon>Hymenobacter</taxon>
    </lineage>
</organism>